<dbReference type="GO" id="GO:0005737">
    <property type="term" value="C:cytoplasm"/>
    <property type="evidence" value="ECO:0007669"/>
    <property type="project" value="TreeGrafter"/>
</dbReference>
<organism evidence="5 6">
    <name type="scientific">Polarella glacialis</name>
    <name type="common">Dinoflagellate</name>
    <dbReference type="NCBI Taxonomy" id="89957"/>
    <lineage>
        <taxon>Eukaryota</taxon>
        <taxon>Sar</taxon>
        <taxon>Alveolata</taxon>
        <taxon>Dinophyceae</taxon>
        <taxon>Suessiales</taxon>
        <taxon>Suessiaceae</taxon>
        <taxon>Polarella</taxon>
    </lineage>
</organism>
<keyword evidence="3" id="KW-0472">Membrane</keyword>
<evidence type="ECO:0000256" key="2">
    <source>
        <dbReference type="ARBA" id="ARBA00022801"/>
    </source>
</evidence>
<feature type="transmembrane region" description="Helical" evidence="3">
    <location>
        <begin position="431"/>
        <end position="449"/>
    </location>
</feature>
<dbReference type="Pfam" id="PF02230">
    <property type="entry name" value="Abhydrolase_2"/>
    <property type="match status" value="2"/>
</dbReference>
<dbReference type="PANTHER" id="PTHR10655:SF17">
    <property type="entry name" value="LYSOPHOSPHOLIPASE-LIKE PROTEIN 1"/>
    <property type="match status" value="1"/>
</dbReference>
<reference evidence="5" key="1">
    <citation type="submission" date="2021-02" db="EMBL/GenBank/DDBJ databases">
        <authorList>
            <person name="Dougan E. K."/>
            <person name="Rhodes N."/>
            <person name="Thang M."/>
            <person name="Chan C."/>
        </authorList>
    </citation>
    <scope>NUCLEOTIDE SEQUENCE</scope>
</reference>
<feature type="domain" description="Phospholipase/carboxylesterase/thioesterase" evidence="4">
    <location>
        <begin position="5"/>
        <end position="207"/>
    </location>
</feature>
<dbReference type="GO" id="GO:0008474">
    <property type="term" value="F:palmitoyl-(protein) hydrolase activity"/>
    <property type="evidence" value="ECO:0007669"/>
    <property type="project" value="TreeGrafter"/>
</dbReference>
<dbReference type="Proteomes" id="UP000654075">
    <property type="component" value="Unassembled WGS sequence"/>
</dbReference>
<dbReference type="Gene3D" id="3.40.50.1820">
    <property type="entry name" value="alpha/beta hydrolase"/>
    <property type="match status" value="2"/>
</dbReference>
<dbReference type="PANTHER" id="PTHR10655">
    <property type="entry name" value="LYSOPHOSPHOLIPASE-RELATED"/>
    <property type="match status" value="1"/>
</dbReference>
<dbReference type="OrthoDB" id="2418081at2759"/>
<keyword evidence="3" id="KW-0812">Transmembrane</keyword>
<gene>
    <name evidence="5" type="ORF">PGLA1383_LOCUS17224</name>
</gene>
<name>A0A813EMC0_POLGL</name>
<keyword evidence="3" id="KW-1133">Transmembrane helix</keyword>
<dbReference type="EMBL" id="CAJNNV010010608">
    <property type="protein sequence ID" value="CAE8598825.1"/>
    <property type="molecule type" value="Genomic_DNA"/>
</dbReference>
<dbReference type="InterPro" id="IPR050565">
    <property type="entry name" value="LYPA1-2/EST-like"/>
</dbReference>
<keyword evidence="2" id="KW-0378">Hydrolase</keyword>
<dbReference type="InterPro" id="IPR029058">
    <property type="entry name" value="AB_hydrolase_fold"/>
</dbReference>
<dbReference type="SUPFAM" id="SSF53474">
    <property type="entry name" value="alpha/beta-Hydrolases"/>
    <property type="match status" value="2"/>
</dbReference>
<feature type="domain" description="Phospholipase/carboxylesterase/thioesterase" evidence="4">
    <location>
        <begin position="270"/>
        <end position="402"/>
    </location>
</feature>
<dbReference type="InterPro" id="IPR003140">
    <property type="entry name" value="PLipase/COase/thioEstase"/>
</dbReference>
<comment type="caution">
    <text evidence="5">The sequence shown here is derived from an EMBL/GenBank/DDBJ whole genome shotgun (WGS) entry which is preliminary data.</text>
</comment>
<protein>
    <recommendedName>
        <fullName evidence="4">Phospholipase/carboxylesterase/thioesterase domain-containing protein</fullName>
    </recommendedName>
</protein>
<evidence type="ECO:0000313" key="5">
    <source>
        <dbReference type="EMBL" id="CAE8598825.1"/>
    </source>
</evidence>
<keyword evidence="6" id="KW-1185">Reference proteome</keyword>
<dbReference type="GO" id="GO:0052689">
    <property type="term" value="F:carboxylic ester hydrolase activity"/>
    <property type="evidence" value="ECO:0007669"/>
    <property type="project" value="TreeGrafter"/>
</dbReference>
<feature type="non-terminal residue" evidence="5">
    <location>
        <position position="450"/>
    </location>
</feature>
<evidence type="ECO:0000256" key="3">
    <source>
        <dbReference type="SAM" id="Phobius"/>
    </source>
</evidence>
<evidence type="ECO:0000259" key="4">
    <source>
        <dbReference type="Pfam" id="PF02230"/>
    </source>
</evidence>
<dbReference type="AlphaFoldDB" id="A0A813EMC0"/>
<accession>A0A813EMC0</accession>
<proteinExistence type="inferred from homology"/>
<evidence type="ECO:0000313" key="6">
    <source>
        <dbReference type="Proteomes" id="UP000654075"/>
    </source>
</evidence>
<sequence>MAGTSPTALVIWLHGLQSSGNAIQSMLVGYGIRRELPWVEWLMPNAEVGPISAVNGRTMPRWFDLPQQPVVEGAEHEGLSESISRVHGILERALEQGFHPSRIVLCGFSQGAALALHAGVSFRPPIAGICSVAGWVASGLPEAGLAQTMPILMCHGSEDRMVPIDVGRRSCALLNSLAYSGATFTNFQGLGHQLVEFQFGDIVQFLLQTLPDLVEPNLLSWTARPVFDSMVIWLQSDGDGSPEHEEDQAMSVLREKLPWARWVLPWEPGWEASAAQVQSLVREASRAHGIPSGRVVLGGFGRGGALALEAGLDLESELAGIVTIAGWVDAGPHKVARHHQDTLILMLHGTDDEVVPFETGRKSRMLLESIGCCRVMFTGFTGLGHALLPGLWQDIGEFIRAVLPAKTLLDVLHPVATGGVNSRETERGSVLMLWLFLSLLLLWWWWWLLL</sequence>
<evidence type="ECO:0000256" key="1">
    <source>
        <dbReference type="ARBA" id="ARBA00006499"/>
    </source>
</evidence>
<comment type="similarity">
    <text evidence="1">Belongs to the AB hydrolase superfamily. AB hydrolase 2 family.</text>
</comment>